<keyword evidence="5 13" id="KW-0679">Respiratory chain</keyword>
<gene>
    <name evidence="15" type="ORF">OBRU01_21828</name>
</gene>
<keyword evidence="16" id="KW-1185">Reference proteome</keyword>
<dbReference type="Gene3D" id="1.20.5.210">
    <property type="entry name" value="Cytochrome b-c1 complex subunit 8"/>
    <property type="match status" value="1"/>
</dbReference>
<evidence type="ECO:0000256" key="8">
    <source>
        <dbReference type="ARBA" id="ARBA00022982"/>
    </source>
</evidence>
<keyword evidence="9" id="KW-1133">Transmembrane helix</keyword>
<evidence type="ECO:0000256" key="2">
    <source>
        <dbReference type="ARBA" id="ARBA00007668"/>
    </source>
</evidence>
<evidence type="ECO:0000256" key="9">
    <source>
        <dbReference type="ARBA" id="ARBA00022989"/>
    </source>
</evidence>
<evidence type="ECO:0000256" key="6">
    <source>
        <dbReference type="ARBA" id="ARBA00022692"/>
    </source>
</evidence>
<evidence type="ECO:0000313" key="16">
    <source>
        <dbReference type="Proteomes" id="UP000037510"/>
    </source>
</evidence>
<evidence type="ECO:0000256" key="1">
    <source>
        <dbReference type="ARBA" id="ARBA00004434"/>
    </source>
</evidence>
<keyword evidence="15" id="KW-0830">Ubiquinone</keyword>
<evidence type="ECO:0000256" key="12">
    <source>
        <dbReference type="ARBA" id="ARBA00047105"/>
    </source>
</evidence>
<name>A0A0L7KPV4_OPEBR</name>
<comment type="caution">
    <text evidence="15">The sequence shown here is derived from an EMBL/GenBank/DDBJ whole genome shotgun (WGS) entry which is preliminary data.</text>
</comment>
<dbReference type="FunFam" id="1.20.5.210:FF:000001">
    <property type="entry name" value="Cytochrome b-c1 complex subunit 8"/>
    <property type="match status" value="1"/>
</dbReference>
<dbReference type="PANTHER" id="PTHR12119:SF2">
    <property type="entry name" value="CYTOCHROME B-C1 COMPLEX SUBUNIT 8"/>
    <property type="match status" value="1"/>
</dbReference>
<keyword evidence="4 13" id="KW-0813">Transport</keyword>
<keyword evidence="7 13" id="KW-0999">Mitochondrion inner membrane</keyword>
<dbReference type="Proteomes" id="UP000037510">
    <property type="component" value="Unassembled WGS sequence"/>
</dbReference>
<evidence type="ECO:0000256" key="5">
    <source>
        <dbReference type="ARBA" id="ARBA00022660"/>
    </source>
</evidence>
<evidence type="ECO:0000256" key="10">
    <source>
        <dbReference type="ARBA" id="ARBA00023128"/>
    </source>
</evidence>
<proteinExistence type="inferred from homology"/>
<dbReference type="InterPro" id="IPR004205">
    <property type="entry name" value="Cyt_bc1_su8"/>
</dbReference>
<keyword evidence="6" id="KW-0812">Transmembrane</keyword>
<accession>A0A0L7KPV4</accession>
<evidence type="ECO:0000256" key="7">
    <source>
        <dbReference type="ARBA" id="ARBA00022792"/>
    </source>
</evidence>
<dbReference type="EMBL" id="JTDY01007526">
    <property type="protein sequence ID" value="KOB65135.1"/>
    <property type="molecule type" value="Genomic_DNA"/>
</dbReference>
<comment type="subcellular location">
    <subcellularLocation>
        <location evidence="1 13">Mitochondrion inner membrane</location>
        <topology evidence="1 13">Single-pass membrane protein</topology>
    </subcellularLocation>
</comment>
<sequence length="86" mass="9859">MGKHFGNLATVRGIVYYKISHHEQKPFAGVLTFGIPNIVTRTAASWIYWLPPFLLGYFTYQGVESAHHQNTRKNPQDFMNEVPPPE</sequence>
<evidence type="ECO:0000256" key="4">
    <source>
        <dbReference type="ARBA" id="ARBA00022448"/>
    </source>
</evidence>
<evidence type="ECO:0000313" key="15">
    <source>
        <dbReference type="EMBL" id="KOB65135.1"/>
    </source>
</evidence>
<organism evidence="15 16">
    <name type="scientific">Operophtera brumata</name>
    <name type="common">Winter moth</name>
    <name type="synonym">Phalaena brumata</name>
    <dbReference type="NCBI Taxonomy" id="104452"/>
    <lineage>
        <taxon>Eukaryota</taxon>
        <taxon>Metazoa</taxon>
        <taxon>Ecdysozoa</taxon>
        <taxon>Arthropoda</taxon>
        <taxon>Hexapoda</taxon>
        <taxon>Insecta</taxon>
        <taxon>Pterygota</taxon>
        <taxon>Neoptera</taxon>
        <taxon>Endopterygota</taxon>
        <taxon>Lepidoptera</taxon>
        <taxon>Glossata</taxon>
        <taxon>Ditrysia</taxon>
        <taxon>Geometroidea</taxon>
        <taxon>Geometridae</taxon>
        <taxon>Larentiinae</taxon>
        <taxon>Operophtera</taxon>
    </lineage>
</organism>
<dbReference type="STRING" id="104452.A0A0L7KPV4"/>
<dbReference type="AlphaFoldDB" id="A0A0L7KPV4"/>
<dbReference type="GO" id="GO:0045275">
    <property type="term" value="C:respiratory chain complex III"/>
    <property type="evidence" value="ECO:0007669"/>
    <property type="project" value="UniProtKB-UniRule"/>
</dbReference>
<comment type="similarity">
    <text evidence="2 13">Belongs to the UQCRQ/QCR8 family.</text>
</comment>
<evidence type="ECO:0000256" key="13">
    <source>
        <dbReference type="RuleBase" id="RU368118"/>
    </source>
</evidence>
<comment type="function">
    <text evidence="13">Component of the ubiquinol-cytochrome c oxidoreductase, a multisubunit transmembrane complex that is part of the mitochondrial electron transport chain which drives oxidative phosphorylation. The complex plays an important role in the uptake of multiple carbon sources present in different host niches.</text>
</comment>
<keyword evidence="10 13" id="KW-0496">Mitochondrion</keyword>
<reference evidence="15 16" key="1">
    <citation type="journal article" date="2015" name="Genome Biol. Evol.">
        <title>The genome of winter moth (Operophtera brumata) provides a genomic perspective on sexual dimorphism and phenology.</title>
        <authorList>
            <person name="Derks M.F."/>
            <person name="Smit S."/>
            <person name="Salis L."/>
            <person name="Schijlen E."/>
            <person name="Bossers A."/>
            <person name="Mateman C."/>
            <person name="Pijl A.S."/>
            <person name="de Ridder D."/>
            <person name="Groenen M.A."/>
            <person name="Visser M.E."/>
            <person name="Megens H.J."/>
        </authorList>
    </citation>
    <scope>NUCLEOTIDE SEQUENCE [LARGE SCALE GENOMIC DNA]</scope>
    <source>
        <strain evidence="15">WM2013NL</strain>
        <tissue evidence="15">Head and thorax</tissue>
    </source>
</reference>
<dbReference type="SUPFAM" id="SSF81508">
    <property type="entry name" value="Ubiquinone-binding protein QP-C of cytochrome bc1 complex (Ubiquinol-cytochrome c reductase)"/>
    <property type="match status" value="1"/>
</dbReference>
<evidence type="ECO:0000256" key="14">
    <source>
        <dbReference type="SAM" id="MobiDB-lite"/>
    </source>
</evidence>
<evidence type="ECO:0000256" key="11">
    <source>
        <dbReference type="ARBA" id="ARBA00023136"/>
    </source>
</evidence>
<keyword evidence="11" id="KW-0472">Membrane</keyword>
<feature type="region of interest" description="Disordered" evidence="14">
    <location>
        <begin position="66"/>
        <end position="86"/>
    </location>
</feature>
<comment type="subunit">
    <text evidence="12 13">Component of the ubiquinol-cytochrome c oxidoreductase (cytochrome b-c1 complex, complex III, CIII), a multisubunit enzyme composed of 11 subunits. The complex is composed of 3 respiratory subunits cytochrome b, cytochrome c1 and Rieske protein UQCRFS1, 2 core protein subunits UQCRC1/QCR1 and UQCRC2/QCR2, and 6 low-molecular weight protein subunits UQCRH/QCR6, UQCRB/QCR7, UQCRQ/QCR8, UQCR10/QCR9, UQCR11/QCR10 and subunit 9, the cleavage product of Rieske protein UQCRFS1. The complex exists as an obligatory dimer and forms supercomplexes (SCs) in the inner mitochondrial membrane with NADH-ubiquinone oxidoreductase (complex I, CI) and cytochrome c oxidase (complex IV, CIV), resulting in different assemblies (supercomplex SCI(1)III(2)IV(1) and megacomplex MCI(2)III(2)IV(2)). Interacts with UQCC6.</text>
</comment>
<evidence type="ECO:0000256" key="3">
    <source>
        <dbReference type="ARBA" id="ARBA00016324"/>
    </source>
</evidence>
<dbReference type="PANTHER" id="PTHR12119">
    <property type="entry name" value="UBIQUINOL-CYTOCHROME C REDUCTASE COMPLEX UBIQUINONE-BINDING PROTEIN QP-C"/>
    <property type="match status" value="1"/>
</dbReference>
<dbReference type="GO" id="GO:0005743">
    <property type="term" value="C:mitochondrial inner membrane"/>
    <property type="evidence" value="ECO:0007669"/>
    <property type="project" value="UniProtKB-SubCell"/>
</dbReference>
<protein>
    <recommendedName>
        <fullName evidence="3 13">Cytochrome b-c1 complex subunit 8</fullName>
    </recommendedName>
    <alternativeName>
        <fullName evidence="13">Complex III subunit 8</fullName>
    </alternativeName>
</protein>
<dbReference type="GO" id="GO:0006122">
    <property type="term" value="P:mitochondrial electron transport, ubiquinol to cytochrome c"/>
    <property type="evidence" value="ECO:0007669"/>
    <property type="project" value="UniProtKB-UniRule"/>
</dbReference>
<dbReference type="InterPro" id="IPR036642">
    <property type="entry name" value="Cyt_bc1_su8_sf"/>
</dbReference>
<dbReference type="Pfam" id="PF02939">
    <property type="entry name" value="UcrQ"/>
    <property type="match status" value="1"/>
</dbReference>
<keyword evidence="8 13" id="KW-0249">Electron transport</keyword>